<dbReference type="EMBL" id="JAIZAY010000007">
    <property type="protein sequence ID" value="KAJ8039524.1"/>
    <property type="molecule type" value="Genomic_DNA"/>
</dbReference>
<keyword evidence="7" id="KW-0274">FAD</keyword>
<feature type="binding site" evidence="6">
    <location>
        <position position="16"/>
    </location>
    <ligand>
        <name>FAD</name>
        <dbReference type="ChEBI" id="CHEBI:57692"/>
    </ligand>
</feature>
<evidence type="ECO:0000256" key="3">
    <source>
        <dbReference type="ARBA" id="ARBA00005995"/>
    </source>
</evidence>
<feature type="binding site" evidence="6">
    <location>
        <position position="66"/>
    </location>
    <ligand>
        <name>substrate</name>
    </ligand>
</feature>
<dbReference type="Gene3D" id="1.10.405.10">
    <property type="entry name" value="Guanine Nucleotide Dissociation Inhibitor, domain 1"/>
    <property type="match status" value="1"/>
</dbReference>
<dbReference type="PRINTS" id="PR00757">
    <property type="entry name" value="AMINEOXDASEF"/>
</dbReference>
<dbReference type="InterPro" id="IPR001613">
    <property type="entry name" value="Flavin_amine_oxidase"/>
</dbReference>
<dbReference type="EC" id="1.4.3.-" evidence="7"/>
<name>A0A9Q1HB22_HOLLE</name>
<dbReference type="Pfam" id="PF01593">
    <property type="entry name" value="Amino_oxidase"/>
    <property type="match status" value="1"/>
</dbReference>
<evidence type="ECO:0000256" key="5">
    <source>
        <dbReference type="ARBA" id="ARBA00048448"/>
    </source>
</evidence>
<accession>A0A9Q1HB22</accession>
<feature type="binding site" evidence="6">
    <location>
        <begin position="37"/>
        <end position="38"/>
    </location>
    <ligand>
        <name>FAD</name>
        <dbReference type="ChEBI" id="CHEBI:57692"/>
    </ligand>
</feature>
<protein>
    <recommendedName>
        <fullName evidence="7">Amine oxidase</fullName>
        <ecNumber evidence="7">1.4.3.-</ecNumber>
    </recommendedName>
</protein>
<keyword evidence="7" id="KW-0285">Flavoprotein</keyword>
<dbReference type="OrthoDB" id="7777654at2759"/>
<evidence type="ECO:0000313" key="10">
    <source>
        <dbReference type="Proteomes" id="UP001152320"/>
    </source>
</evidence>
<feature type="binding site" evidence="6">
    <location>
        <begin position="63"/>
        <end position="66"/>
    </location>
    <ligand>
        <name>FAD</name>
        <dbReference type="ChEBI" id="CHEBI:57692"/>
    </ligand>
</feature>
<dbReference type="GO" id="GO:0005741">
    <property type="term" value="C:mitochondrial outer membrane"/>
    <property type="evidence" value="ECO:0007669"/>
    <property type="project" value="UniProtKB-SubCell"/>
</dbReference>
<evidence type="ECO:0000256" key="2">
    <source>
        <dbReference type="ARBA" id="ARBA00004362"/>
    </source>
</evidence>
<organism evidence="9 10">
    <name type="scientific">Holothuria leucospilota</name>
    <name type="common">Black long sea cucumber</name>
    <name type="synonym">Mertensiothuria leucospilota</name>
    <dbReference type="NCBI Taxonomy" id="206669"/>
    <lineage>
        <taxon>Eukaryota</taxon>
        <taxon>Metazoa</taxon>
        <taxon>Echinodermata</taxon>
        <taxon>Eleutherozoa</taxon>
        <taxon>Echinozoa</taxon>
        <taxon>Holothuroidea</taxon>
        <taxon>Aspidochirotacea</taxon>
        <taxon>Aspidochirotida</taxon>
        <taxon>Holothuriidae</taxon>
        <taxon>Holothuria</taxon>
    </lineage>
</organism>
<dbReference type="InterPro" id="IPR036188">
    <property type="entry name" value="FAD/NAD-bd_sf"/>
</dbReference>
<comment type="catalytic activity">
    <reaction evidence="5">
        <text>a secondary aliphatic amine + O2 + H2O = a primary amine + an aldehyde + H2O2</text>
        <dbReference type="Rhea" id="RHEA:26414"/>
        <dbReference type="ChEBI" id="CHEBI:15377"/>
        <dbReference type="ChEBI" id="CHEBI:15379"/>
        <dbReference type="ChEBI" id="CHEBI:16240"/>
        <dbReference type="ChEBI" id="CHEBI:17478"/>
        <dbReference type="ChEBI" id="CHEBI:58855"/>
        <dbReference type="ChEBI" id="CHEBI:65296"/>
        <dbReference type="EC" id="1.4.3.4"/>
    </reaction>
</comment>
<dbReference type="Gene3D" id="3.50.50.60">
    <property type="entry name" value="FAD/NAD(P)-binding domain"/>
    <property type="match status" value="1"/>
</dbReference>
<comment type="cofactor">
    <cofactor evidence="1 7">
        <name>FAD</name>
        <dbReference type="ChEBI" id="CHEBI:57692"/>
    </cofactor>
</comment>
<sequence>MSSSEADVVVIGAGLSGLTAGYTIRKEKPSSKVLVLEATDRIGGPVQTVKIQGANGEDVWDVGAGRVGTKQNEIMGLIQEFGLETYKHFAEGKKFWILVDGTKKTYSGKIPPLPYTSLVDLLRYFNKVDGMSKKVNLKDAKATPKAEEWDNLTVDELKKKTLFTQVAKETIDVMTGMFFGLKCTDLSVMQYAYSIGTCGGWNAHIGGEGTGRMDLKVKGGVQQLVEKLSEHIGKDNVIRNAKVCSIEQQSGQAVVTTDSGNTYTAKCIIFACIPTDAVKFSPPLSIPRLLPSADYGVQFIVTYQKSFWREAGNCAEVLNMQAVIDFTLGRDDHPIVTLFDHTSANGSPALMGVFGARSAKDKSVEDRKQLVLNFLQEIFETDEAKNILDYKDFSWTSYEKVPPPETFKETKPSEVLTAMTRPEGVIHWAGTKTAMAWADSLNGAVEAGQRAAREVIATHLK</sequence>
<evidence type="ECO:0000259" key="8">
    <source>
        <dbReference type="Pfam" id="PF01593"/>
    </source>
</evidence>
<dbReference type="InterPro" id="IPR050703">
    <property type="entry name" value="Flavin_MAO"/>
</dbReference>
<feature type="domain" description="Amine oxidase" evidence="8">
    <location>
        <begin position="15"/>
        <end position="456"/>
    </location>
</feature>
<proteinExistence type="inferred from homology"/>
<keyword evidence="4 7" id="KW-0560">Oxidoreductase</keyword>
<dbReference type="InterPro" id="IPR002937">
    <property type="entry name" value="Amino_oxidase"/>
</dbReference>
<dbReference type="PANTHER" id="PTHR43563">
    <property type="entry name" value="AMINE OXIDASE"/>
    <property type="match status" value="1"/>
</dbReference>
<keyword evidence="10" id="KW-1185">Reference proteome</keyword>
<dbReference type="Proteomes" id="UP001152320">
    <property type="component" value="Chromosome 7"/>
</dbReference>
<evidence type="ECO:0000313" key="9">
    <source>
        <dbReference type="EMBL" id="KAJ8039524.1"/>
    </source>
</evidence>
<dbReference type="Gene3D" id="3.90.660.10">
    <property type="match status" value="1"/>
</dbReference>
<comment type="similarity">
    <text evidence="3 7">Belongs to the flavin monoamine oxidase family.</text>
</comment>
<dbReference type="SUPFAM" id="SSF51905">
    <property type="entry name" value="FAD/NAD(P)-binding domain"/>
    <property type="match status" value="1"/>
</dbReference>
<dbReference type="GO" id="GO:0008131">
    <property type="term" value="F:primary methylamine oxidase activity"/>
    <property type="evidence" value="ECO:0007669"/>
    <property type="project" value="UniProtKB-ARBA"/>
</dbReference>
<evidence type="ECO:0000256" key="6">
    <source>
        <dbReference type="PIRSR" id="PIRSR601613-1"/>
    </source>
</evidence>
<dbReference type="SUPFAM" id="SSF54373">
    <property type="entry name" value="FAD-linked reductases, C-terminal domain"/>
    <property type="match status" value="1"/>
</dbReference>
<dbReference type="PANTHER" id="PTHR43563:SF14">
    <property type="entry name" value="AMINE OXIDASE"/>
    <property type="match status" value="1"/>
</dbReference>
<evidence type="ECO:0000256" key="7">
    <source>
        <dbReference type="RuleBase" id="RU362067"/>
    </source>
</evidence>
<gene>
    <name evidence="9" type="ORF">HOLleu_17273</name>
</gene>
<comment type="subcellular location">
    <subcellularLocation>
        <location evidence="2">Mitochondrion outer membrane</location>
        <topology evidence="2">Single-pass type IV membrane protein</topology>
        <orientation evidence="2">Cytoplasmic side</orientation>
    </subcellularLocation>
</comment>
<dbReference type="AlphaFoldDB" id="A0A9Q1HB22"/>
<evidence type="ECO:0000256" key="4">
    <source>
        <dbReference type="ARBA" id="ARBA00023002"/>
    </source>
</evidence>
<reference evidence="9" key="1">
    <citation type="submission" date="2021-10" db="EMBL/GenBank/DDBJ databases">
        <title>Tropical sea cucumber genome reveals ecological adaptation and Cuvierian tubules defense mechanism.</title>
        <authorList>
            <person name="Chen T."/>
        </authorList>
    </citation>
    <scope>NUCLEOTIDE SEQUENCE</scope>
    <source>
        <strain evidence="9">Nanhai2018</strain>
        <tissue evidence="9">Muscle</tissue>
    </source>
</reference>
<dbReference type="GO" id="GO:0097621">
    <property type="term" value="F:monoamine oxidase activity"/>
    <property type="evidence" value="ECO:0007669"/>
    <property type="project" value="UniProtKB-EC"/>
</dbReference>
<feature type="binding site" evidence="6">
    <location>
        <position position="243"/>
    </location>
    <ligand>
        <name>FAD</name>
        <dbReference type="ChEBI" id="CHEBI:57692"/>
    </ligand>
</feature>
<comment type="caution">
    <text evidence="9">The sequence shown here is derived from an EMBL/GenBank/DDBJ whole genome shotgun (WGS) entry which is preliminary data.</text>
</comment>
<evidence type="ECO:0000256" key="1">
    <source>
        <dbReference type="ARBA" id="ARBA00001974"/>
    </source>
</evidence>